<dbReference type="AlphaFoldDB" id="A0A1E3PP02"/>
<protein>
    <submittedName>
        <fullName evidence="2">Uncharacterized protein</fullName>
    </submittedName>
</protein>
<evidence type="ECO:0000256" key="1">
    <source>
        <dbReference type="SAM" id="MobiDB-lite"/>
    </source>
</evidence>
<accession>A0A1E3PP02</accession>
<gene>
    <name evidence="2" type="ORF">NADFUDRAFT_49609</name>
</gene>
<evidence type="ECO:0000313" key="3">
    <source>
        <dbReference type="Proteomes" id="UP000095009"/>
    </source>
</evidence>
<sequence length="343" mass="39948">MTPTDKKSWRFSSSAEQLDSGFVIFQTLSYESTKFLDLRIVGTDGFTIFSGDIKQQSLIKYKYRRNKESDEDWRKILLFVFLGDREPDDDQNEKEADILSKGLYDNLNIISIYDSKTQKLSLTIRRKLIFPNDMEAGEAGSEFLYSKLGTVSFTELPENTEVELDTVQWVRDFDIERQRWQERESMMIKQIKIQQNMIEDLKLQFECLLSAKQEFEDDIYEKVALIINEHKGFLPKKGIKKRETPSVKDRDETPDSSSNYRVKIEKLSSDHELEDLLDVSDDNRRLIYDLDELPSLLSMKGEPNSLNERGESVNQSLLVSEEKPLDYGEETTDDENTDDGDFL</sequence>
<proteinExistence type="predicted"/>
<dbReference type="STRING" id="857566.A0A1E3PP02"/>
<name>A0A1E3PP02_9ASCO</name>
<feature type="compositionally biased region" description="Polar residues" evidence="1">
    <location>
        <begin position="304"/>
        <end position="318"/>
    </location>
</feature>
<feature type="region of interest" description="Disordered" evidence="1">
    <location>
        <begin position="298"/>
        <end position="343"/>
    </location>
</feature>
<feature type="region of interest" description="Disordered" evidence="1">
    <location>
        <begin position="238"/>
        <end position="260"/>
    </location>
</feature>
<keyword evidence="3" id="KW-1185">Reference proteome</keyword>
<dbReference type="EMBL" id="KV454407">
    <property type="protein sequence ID" value="ODQ67169.1"/>
    <property type="molecule type" value="Genomic_DNA"/>
</dbReference>
<dbReference type="Proteomes" id="UP000095009">
    <property type="component" value="Unassembled WGS sequence"/>
</dbReference>
<feature type="compositionally biased region" description="Basic and acidic residues" evidence="1">
    <location>
        <begin position="241"/>
        <end position="253"/>
    </location>
</feature>
<feature type="compositionally biased region" description="Acidic residues" evidence="1">
    <location>
        <begin position="327"/>
        <end position="343"/>
    </location>
</feature>
<organism evidence="2 3">
    <name type="scientific">Nadsonia fulvescens var. elongata DSM 6958</name>
    <dbReference type="NCBI Taxonomy" id="857566"/>
    <lineage>
        <taxon>Eukaryota</taxon>
        <taxon>Fungi</taxon>
        <taxon>Dikarya</taxon>
        <taxon>Ascomycota</taxon>
        <taxon>Saccharomycotina</taxon>
        <taxon>Dipodascomycetes</taxon>
        <taxon>Dipodascales</taxon>
        <taxon>Dipodascales incertae sedis</taxon>
        <taxon>Nadsonia</taxon>
    </lineage>
</organism>
<evidence type="ECO:0000313" key="2">
    <source>
        <dbReference type="EMBL" id="ODQ67169.1"/>
    </source>
</evidence>
<dbReference type="PANTHER" id="PTHR42067">
    <property type="entry name" value="YALI0C15378P"/>
    <property type="match status" value="1"/>
</dbReference>
<dbReference type="OrthoDB" id="8064436at2759"/>
<dbReference type="PANTHER" id="PTHR42067:SF1">
    <property type="entry name" value="MITOTIC APPARATUS PROTEIN P62"/>
    <property type="match status" value="1"/>
</dbReference>
<reference evidence="2 3" key="1">
    <citation type="journal article" date="2016" name="Proc. Natl. Acad. Sci. U.S.A.">
        <title>Comparative genomics of biotechnologically important yeasts.</title>
        <authorList>
            <person name="Riley R."/>
            <person name="Haridas S."/>
            <person name="Wolfe K.H."/>
            <person name="Lopes M.R."/>
            <person name="Hittinger C.T."/>
            <person name="Goeker M."/>
            <person name="Salamov A.A."/>
            <person name="Wisecaver J.H."/>
            <person name="Long T.M."/>
            <person name="Calvey C.H."/>
            <person name="Aerts A.L."/>
            <person name="Barry K.W."/>
            <person name="Choi C."/>
            <person name="Clum A."/>
            <person name="Coughlan A.Y."/>
            <person name="Deshpande S."/>
            <person name="Douglass A.P."/>
            <person name="Hanson S.J."/>
            <person name="Klenk H.-P."/>
            <person name="LaButti K.M."/>
            <person name="Lapidus A."/>
            <person name="Lindquist E.A."/>
            <person name="Lipzen A.M."/>
            <person name="Meier-Kolthoff J.P."/>
            <person name="Ohm R.A."/>
            <person name="Otillar R.P."/>
            <person name="Pangilinan J.L."/>
            <person name="Peng Y."/>
            <person name="Rokas A."/>
            <person name="Rosa C.A."/>
            <person name="Scheuner C."/>
            <person name="Sibirny A.A."/>
            <person name="Slot J.C."/>
            <person name="Stielow J.B."/>
            <person name="Sun H."/>
            <person name="Kurtzman C.P."/>
            <person name="Blackwell M."/>
            <person name="Grigoriev I.V."/>
            <person name="Jeffries T.W."/>
        </authorList>
    </citation>
    <scope>NUCLEOTIDE SEQUENCE [LARGE SCALE GENOMIC DNA]</scope>
    <source>
        <strain evidence="2 3">DSM 6958</strain>
    </source>
</reference>